<dbReference type="PANTHER" id="PTHR30460:SF1">
    <property type="entry name" value="MECHANOSENSITIVE ION CHANNEL"/>
    <property type="match status" value="1"/>
</dbReference>
<dbReference type="RefSeq" id="WP_213147796.1">
    <property type="nucleotide sequence ID" value="NZ_JAGYPE020000118.1"/>
</dbReference>
<keyword evidence="5 8" id="KW-1133">Transmembrane helix</keyword>
<comment type="caution">
    <text evidence="10">The sequence shown here is derived from an EMBL/GenBank/DDBJ whole genome shotgun (WGS) entry which is preliminary data.</text>
</comment>
<accession>A0A942T7V8</accession>
<feature type="domain" description="Mechanosensitive ion channel MscS" evidence="9">
    <location>
        <begin position="101"/>
        <end position="165"/>
    </location>
</feature>
<proteinExistence type="inferred from homology"/>
<dbReference type="InterPro" id="IPR011014">
    <property type="entry name" value="MscS_channel_TM-2"/>
</dbReference>
<protein>
    <submittedName>
        <fullName evidence="10">Mechanosensitive ion channel family protein</fullName>
    </submittedName>
</protein>
<dbReference type="GO" id="GO:0008381">
    <property type="term" value="F:mechanosensitive monoatomic ion channel activity"/>
    <property type="evidence" value="ECO:0007669"/>
    <property type="project" value="InterPro"/>
</dbReference>
<dbReference type="SUPFAM" id="SSF50182">
    <property type="entry name" value="Sm-like ribonucleoproteins"/>
    <property type="match status" value="1"/>
</dbReference>
<feature type="transmembrane region" description="Helical" evidence="8">
    <location>
        <begin position="12"/>
        <end position="34"/>
    </location>
</feature>
<evidence type="ECO:0000256" key="8">
    <source>
        <dbReference type="SAM" id="Phobius"/>
    </source>
</evidence>
<evidence type="ECO:0000256" key="2">
    <source>
        <dbReference type="ARBA" id="ARBA00008017"/>
    </source>
</evidence>
<reference evidence="10" key="1">
    <citation type="submission" date="2021-05" db="EMBL/GenBank/DDBJ databases">
        <title>Novel Bacillus species.</title>
        <authorList>
            <person name="Liu G."/>
        </authorList>
    </citation>
    <scope>NUCLEOTIDE SEQUENCE</scope>
    <source>
        <strain evidence="10 12">FJAT-50051</strain>
    </source>
</reference>
<gene>
    <name evidence="11" type="ORF">KHB02_029120</name>
    <name evidence="10" type="ORF">KHB02_42185</name>
</gene>
<evidence type="ECO:0000259" key="9">
    <source>
        <dbReference type="Pfam" id="PF00924"/>
    </source>
</evidence>
<dbReference type="Proteomes" id="UP000677265">
    <property type="component" value="Unassembled WGS sequence"/>
</dbReference>
<feature type="transmembrane region" description="Helical" evidence="8">
    <location>
        <begin position="55"/>
        <end position="74"/>
    </location>
</feature>
<dbReference type="SUPFAM" id="SSF82861">
    <property type="entry name" value="Mechanosensitive channel protein MscS (YggB), transmembrane region"/>
    <property type="match status" value="1"/>
</dbReference>
<feature type="transmembrane region" description="Helical" evidence="8">
    <location>
        <begin position="80"/>
        <end position="102"/>
    </location>
</feature>
<dbReference type="Pfam" id="PF00924">
    <property type="entry name" value="MS_channel_2nd"/>
    <property type="match status" value="1"/>
</dbReference>
<evidence type="ECO:0000313" key="12">
    <source>
        <dbReference type="Proteomes" id="UP000677265"/>
    </source>
</evidence>
<dbReference type="PANTHER" id="PTHR30460">
    <property type="entry name" value="MODERATE CONDUCTANCE MECHANOSENSITIVE CHANNEL YBIO"/>
    <property type="match status" value="1"/>
</dbReference>
<evidence type="ECO:0000313" key="11">
    <source>
        <dbReference type="EMBL" id="MCH6269597.1"/>
    </source>
</evidence>
<evidence type="ECO:0000256" key="1">
    <source>
        <dbReference type="ARBA" id="ARBA00004651"/>
    </source>
</evidence>
<evidence type="ECO:0000256" key="4">
    <source>
        <dbReference type="ARBA" id="ARBA00022692"/>
    </source>
</evidence>
<comment type="subcellular location">
    <subcellularLocation>
        <location evidence="1">Cell membrane</location>
        <topology evidence="1">Multi-pass membrane protein</topology>
    </subcellularLocation>
</comment>
<dbReference type="Gene3D" id="2.30.30.60">
    <property type="match status" value="1"/>
</dbReference>
<comment type="function">
    <text evidence="7">May play a role in resistance to osmotic downshock.</text>
</comment>
<keyword evidence="4 8" id="KW-0812">Transmembrane</keyword>
<evidence type="ECO:0000313" key="10">
    <source>
        <dbReference type="EMBL" id="MBS4187994.1"/>
    </source>
</evidence>
<comment type="similarity">
    <text evidence="2">Belongs to the MscS (TC 1.A.23) family.</text>
</comment>
<evidence type="ECO:0000256" key="5">
    <source>
        <dbReference type="ARBA" id="ARBA00022989"/>
    </source>
</evidence>
<dbReference type="InterPro" id="IPR045276">
    <property type="entry name" value="YbiO_bact"/>
</dbReference>
<evidence type="ECO:0000256" key="6">
    <source>
        <dbReference type="ARBA" id="ARBA00023136"/>
    </source>
</evidence>
<dbReference type="AlphaFoldDB" id="A0A942T7V8"/>
<name>A0A942T7V8_9BACI</name>
<dbReference type="GO" id="GO:0005886">
    <property type="term" value="C:plasma membrane"/>
    <property type="evidence" value="ECO:0007669"/>
    <property type="project" value="UniProtKB-SubCell"/>
</dbReference>
<dbReference type="Gene3D" id="1.10.287.1260">
    <property type="match status" value="1"/>
</dbReference>
<dbReference type="InterPro" id="IPR006685">
    <property type="entry name" value="MscS_channel_2nd"/>
</dbReference>
<organism evidence="10">
    <name type="scientific">Neobacillus citreus</name>
    <dbReference type="NCBI Taxonomy" id="2833578"/>
    <lineage>
        <taxon>Bacteria</taxon>
        <taxon>Bacillati</taxon>
        <taxon>Bacillota</taxon>
        <taxon>Bacilli</taxon>
        <taxon>Bacillales</taxon>
        <taxon>Bacillaceae</taxon>
        <taxon>Neobacillus</taxon>
    </lineage>
</organism>
<dbReference type="EMBL" id="JAGYPE020000118">
    <property type="protein sequence ID" value="MCH6269597.1"/>
    <property type="molecule type" value="Genomic_DNA"/>
</dbReference>
<dbReference type="Gene3D" id="3.30.70.100">
    <property type="match status" value="1"/>
</dbReference>
<evidence type="ECO:0000256" key="3">
    <source>
        <dbReference type="ARBA" id="ARBA00022475"/>
    </source>
</evidence>
<dbReference type="InterPro" id="IPR023408">
    <property type="entry name" value="MscS_beta-dom_sf"/>
</dbReference>
<keyword evidence="6 8" id="KW-0472">Membrane</keyword>
<dbReference type="EMBL" id="JAGYPE010000009">
    <property type="protein sequence ID" value="MBS4187994.1"/>
    <property type="molecule type" value="Genomic_DNA"/>
</dbReference>
<evidence type="ECO:0000256" key="7">
    <source>
        <dbReference type="ARBA" id="ARBA00059688"/>
    </source>
</evidence>
<keyword evidence="12" id="KW-1185">Reference proteome</keyword>
<sequence>MMAWFDWLHEYRLTSICFAAVIAWLGVFVINRVIHKFFQRTHFIEERKEETIASMVRSFTRYLATIGVIFYALSQYVDNFGRFLAGAGVVGVIVGIGAQSLIRDLLSGTFLIYEKQLHKGDFITINNTFSGTVEEIGLRFIKIREWSGKLLTISNGEIKQIHNYNIEQMRVIENVVISYRENPEEVLSVLELACEKINEVNQDCLKMDGENCIVEPFSVFGITAINANYHGIEYTITGLVDDAFYWEAGIKARRIIAQTLFDHDIMLAEDTLFIKQAANRIAGEKANVPSD</sequence>
<keyword evidence="3" id="KW-1003">Cell membrane</keyword>
<dbReference type="InterPro" id="IPR010920">
    <property type="entry name" value="LSM_dom_sf"/>
</dbReference>
<dbReference type="FunFam" id="2.30.30.60:FF:000001">
    <property type="entry name" value="MscS Mechanosensitive ion channel"/>
    <property type="match status" value="1"/>
</dbReference>